<protein>
    <submittedName>
        <fullName evidence="2">Uncharacterized protein</fullName>
    </submittedName>
</protein>
<reference evidence="3" key="1">
    <citation type="submission" date="2015-12" db="EMBL/GenBank/DDBJ databases">
        <title>Genome sequence of a biocontrol rhizobacterium Chryseobacterium kwangjuense strain KJ1R5 isolated from pepper (Capsicum annuum L.).</title>
        <authorList>
            <person name="Jeong J.-J."/>
            <person name="Park H."/>
            <person name="Mannaa M."/>
            <person name="Sang M.K."/>
            <person name="Choi I.-G."/>
            <person name="Kim K.D."/>
        </authorList>
    </citation>
    <scope>NUCLEOTIDE SEQUENCE [LARGE SCALE GENOMIC DNA]</scope>
    <source>
        <strain evidence="3">KJ1R5</strain>
    </source>
</reference>
<evidence type="ECO:0000256" key="1">
    <source>
        <dbReference type="SAM" id="Phobius"/>
    </source>
</evidence>
<feature type="transmembrane region" description="Helical" evidence="1">
    <location>
        <begin position="6"/>
        <end position="23"/>
    </location>
</feature>
<evidence type="ECO:0000313" key="3">
    <source>
        <dbReference type="Proteomes" id="UP000070513"/>
    </source>
</evidence>
<feature type="transmembrane region" description="Helical" evidence="1">
    <location>
        <begin position="44"/>
        <end position="64"/>
    </location>
</feature>
<organism evidence="2 3">
    <name type="scientific">Chryseobacterium kwangjuense</name>
    <dbReference type="NCBI Taxonomy" id="267125"/>
    <lineage>
        <taxon>Bacteria</taxon>
        <taxon>Pseudomonadati</taxon>
        <taxon>Bacteroidota</taxon>
        <taxon>Flavobacteriia</taxon>
        <taxon>Flavobacteriales</taxon>
        <taxon>Weeksellaceae</taxon>
        <taxon>Chryseobacterium group</taxon>
        <taxon>Chryseobacterium</taxon>
    </lineage>
</organism>
<evidence type="ECO:0000313" key="2">
    <source>
        <dbReference type="EMBL" id="KXH79540.1"/>
    </source>
</evidence>
<dbReference type="EMBL" id="LPUR01000018">
    <property type="protein sequence ID" value="KXH79540.1"/>
    <property type="molecule type" value="Genomic_DNA"/>
</dbReference>
<dbReference type="OrthoDB" id="1264223at2"/>
<dbReference type="AlphaFoldDB" id="A0A135W3P0"/>
<dbReference type="RefSeq" id="WP_062653097.1">
    <property type="nucleotide sequence ID" value="NZ_LPUR01000018.1"/>
</dbReference>
<keyword evidence="1" id="KW-0472">Membrane</keyword>
<proteinExistence type="predicted"/>
<accession>A0A135W3P0</accession>
<name>A0A135W3P0_9FLAO</name>
<comment type="caution">
    <text evidence="2">The sequence shown here is derived from an EMBL/GenBank/DDBJ whole genome shotgun (WGS) entry which is preliminary data.</text>
</comment>
<sequence length="66" mass="7596">MGLDINMIALVGSIVRLIFIYKFSIKKQDLAHQIDFDKEEKKDILTGSIVIIAFIIWGILAYVINW</sequence>
<keyword evidence="1" id="KW-0812">Transmembrane</keyword>
<dbReference type="Proteomes" id="UP000070513">
    <property type="component" value="Unassembled WGS sequence"/>
</dbReference>
<reference evidence="2 3" key="2">
    <citation type="journal article" date="2016" name="Genome Announc.">
        <title>Draft Genome Sequence of a Biocontrol Rhizobacterium, Chryseobacterium kwangjuense Strain KJ1R5, Isolated from Pepper (Capsicum annuum).</title>
        <authorList>
            <person name="Jeong J.J."/>
            <person name="Park H."/>
            <person name="Park B.H."/>
            <person name="Mannaa M."/>
            <person name="Sang M.K."/>
            <person name="Choi I.G."/>
            <person name="Kim K.D."/>
        </authorList>
    </citation>
    <scope>NUCLEOTIDE SEQUENCE [LARGE SCALE GENOMIC DNA]</scope>
    <source>
        <strain evidence="2 3">KJ1R5</strain>
    </source>
</reference>
<gene>
    <name evidence="2" type="ORF">AU378_19410</name>
</gene>
<keyword evidence="1" id="KW-1133">Transmembrane helix</keyword>